<evidence type="ECO:0000256" key="1">
    <source>
        <dbReference type="SAM" id="MobiDB-lite"/>
    </source>
</evidence>
<sequence length="193" mass="21917">MRLFVGAVLALFLSGCLDQGKPDGLAKATKDVESIEVTSNSPDAAVKSWWAVKDAGIRLDLELCAEYTKSTAPVNDKLRSLASDAFPFRERCSVAHAYERKIVKVEVESETRAVVNALNKNVEPPEPGAEYDDDDRKAKESGEKYRYTLERQKSSDGWRISSIEHFPSYAREWREAYEKPKPANNRYVYEQYQ</sequence>
<reference key="2">
    <citation type="submission" date="2011-03" db="EMBL/GenBank/DDBJ databases">
        <title>Complete Genome Sequence of a beneficial plant roots-associated bacterium Pseudomonas brassicacearum.</title>
        <authorList>
            <person name="Ortet P."/>
            <person name="Barakat M."/>
            <person name="Lalaouna D."/>
            <person name="Fochesato S."/>
            <person name="Barbe V."/>
            <person name="Santaella C."/>
            <person name="Heulin T."/>
            <person name="Achouak W."/>
        </authorList>
    </citation>
    <scope>NUCLEOTIDE SEQUENCE</scope>
    <source>
        <strain>NFM421</strain>
    </source>
</reference>
<reference evidence="2 3" key="1">
    <citation type="journal article" date="2011" name="J. Bacteriol.">
        <title>Complete genome sequence of a beneficial plant root-associated bacterium, Pseudomonas brassicacearum.</title>
        <authorList>
            <person name="Ortet P."/>
            <person name="Barakat M."/>
            <person name="Lalaouna D."/>
            <person name="Fochesato S."/>
            <person name="Barbe V."/>
            <person name="Vacherie B."/>
            <person name="Santaella C."/>
            <person name="Heulin T."/>
            <person name="Achouak W."/>
        </authorList>
    </citation>
    <scope>NUCLEOTIDE SEQUENCE [LARGE SCALE GENOMIC DNA]</scope>
    <source>
        <strain evidence="2 3">NFM421</strain>
    </source>
</reference>
<dbReference type="AlphaFoldDB" id="F2KJE3"/>
<evidence type="ECO:0000313" key="3">
    <source>
        <dbReference type="Proteomes" id="UP000006692"/>
    </source>
</evidence>
<dbReference type="RefSeq" id="WP_013693843.1">
    <property type="nucleotide sequence ID" value="NC_015379.1"/>
</dbReference>
<feature type="region of interest" description="Disordered" evidence="1">
    <location>
        <begin position="120"/>
        <end position="145"/>
    </location>
</feature>
<dbReference type="PROSITE" id="PS51257">
    <property type="entry name" value="PROKAR_LIPOPROTEIN"/>
    <property type="match status" value="1"/>
</dbReference>
<accession>F2KJE3</accession>
<organism evidence="2 3">
    <name type="scientific">Pseudomonas brassicacearum (strain NFM421)</name>
    <dbReference type="NCBI Taxonomy" id="994484"/>
    <lineage>
        <taxon>Bacteria</taxon>
        <taxon>Pseudomonadati</taxon>
        <taxon>Pseudomonadota</taxon>
        <taxon>Gammaproteobacteria</taxon>
        <taxon>Pseudomonadales</taxon>
        <taxon>Pseudomonadaceae</taxon>
        <taxon>Pseudomonas</taxon>
    </lineage>
</organism>
<evidence type="ECO:0000313" key="2">
    <source>
        <dbReference type="EMBL" id="AEA70169.1"/>
    </source>
</evidence>
<evidence type="ECO:0008006" key="4">
    <source>
        <dbReference type="Google" id="ProtNLM"/>
    </source>
</evidence>
<gene>
    <name evidence="2" type="ORF">PSEBR_a3801</name>
</gene>
<feature type="compositionally biased region" description="Basic and acidic residues" evidence="1">
    <location>
        <begin position="134"/>
        <end position="145"/>
    </location>
</feature>
<proteinExistence type="predicted"/>
<dbReference type="Proteomes" id="UP000006692">
    <property type="component" value="Chromosome"/>
</dbReference>
<name>F2KJE3_PSEBN</name>
<dbReference type="KEGG" id="pba:PSEBR_a3801"/>
<dbReference type="EMBL" id="CP002585">
    <property type="protein sequence ID" value="AEA70169.1"/>
    <property type="molecule type" value="Genomic_DNA"/>
</dbReference>
<protein>
    <recommendedName>
        <fullName evidence="4">Lipoprotein</fullName>
    </recommendedName>
</protein>
<dbReference type="HOGENOM" id="CLU_1389186_0_0_6"/>